<keyword evidence="3" id="KW-1185">Reference proteome</keyword>
<feature type="transmembrane region" description="Helical" evidence="1">
    <location>
        <begin position="121"/>
        <end position="137"/>
    </location>
</feature>
<keyword evidence="1" id="KW-0812">Transmembrane</keyword>
<organism evidence="2 3">
    <name type="scientific">Martelella alba</name>
    <dbReference type="NCBI Taxonomy" id="2590451"/>
    <lineage>
        <taxon>Bacteria</taxon>
        <taxon>Pseudomonadati</taxon>
        <taxon>Pseudomonadota</taxon>
        <taxon>Alphaproteobacteria</taxon>
        <taxon>Hyphomicrobiales</taxon>
        <taxon>Aurantimonadaceae</taxon>
        <taxon>Martelella</taxon>
    </lineage>
</organism>
<dbReference type="Proteomes" id="UP000305202">
    <property type="component" value="Unassembled WGS sequence"/>
</dbReference>
<evidence type="ECO:0008006" key="4">
    <source>
        <dbReference type="Google" id="ProtNLM"/>
    </source>
</evidence>
<evidence type="ECO:0000313" key="3">
    <source>
        <dbReference type="Proteomes" id="UP000305202"/>
    </source>
</evidence>
<proteinExistence type="predicted"/>
<keyword evidence="1" id="KW-1133">Transmembrane helix</keyword>
<feature type="transmembrane region" description="Helical" evidence="1">
    <location>
        <begin position="234"/>
        <end position="252"/>
    </location>
</feature>
<feature type="transmembrane region" description="Helical" evidence="1">
    <location>
        <begin position="143"/>
        <end position="161"/>
    </location>
</feature>
<reference evidence="2 3" key="1">
    <citation type="submission" date="2019-04" db="EMBL/GenBank/DDBJ databases">
        <authorList>
            <person name="Li M."/>
            <person name="Gao C."/>
        </authorList>
    </citation>
    <scope>NUCLEOTIDE SEQUENCE [LARGE SCALE GENOMIC DNA]</scope>
    <source>
        <strain evidence="2 3">BGMRC 2031</strain>
    </source>
</reference>
<feature type="transmembrane region" description="Helical" evidence="1">
    <location>
        <begin position="72"/>
        <end position="89"/>
    </location>
</feature>
<feature type="transmembrane region" description="Helical" evidence="1">
    <location>
        <begin position="33"/>
        <end position="60"/>
    </location>
</feature>
<accession>A0ABY2SJS5</accession>
<name>A0ABY2SJS5_9HYPH</name>
<evidence type="ECO:0000313" key="2">
    <source>
        <dbReference type="EMBL" id="TKI05756.1"/>
    </source>
</evidence>
<protein>
    <recommendedName>
        <fullName evidence="4">Glycosyltransferase RgtA/B/C/D-like domain-containing protein</fullName>
    </recommendedName>
</protein>
<gene>
    <name evidence="2" type="ORF">FCN80_12490</name>
</gene>
<dbReference type="RefSeq" id="WP_136990492.1">
    <property type="nucleotide sequence ID" value="NZ_SZPQ01000017.1"/>
</dbReference>
<feature type="transmembrane region" description="Helical" evidence="1">
    <location>
        <begin position="289"/>
        <end position="308"/>
    </location>
</feature>
<comment type="caution">
    <text evidence="2">The sequence shown here is derived from an EMBL/GenBank/DDBJ whole genome shotgun (WGS) entry which is preliminary data.</text>
</comment>
<feature type="transmembrane region" description="Helical" evidence="1">
    <location>
        <begin position="315"/>
        <end position="332"/>
    </location>
</feature>
<sequence>MLTKHIFTWLEQNEHEIRGSDYNPLPVSLLFPFYLLLGAGRLSYILGLTLVYLSLVCLLLSGLMKRVYDNNRFIACFCMMAAALYVPFWRPSLRGYPDIIGLLPVLAAVLLVFNASLSHRFCAKKAIWLGILLWAPFLFRRWYAYTVVTLYITLPILAFLYDVQKTRFTTRPALSVRCRNILLTFGCSAVTTAAFAFGFQSNLIRRILHTDYSHIYSAYQASFSYSLWNTLHGIGLYVLALALLGCLTSLLSPYRKKSLLCGFAAVNLLITFVMFTRTQSPGMQHQLPFALWMLVMALIGVIDTALLLKRMGGMLASALILASVGVLINNLYRDGLALPKAWAAALPEKNYSLRLAHLDHYRELVGTISSLTRFGAKFAVFSSDDVLCDDLIDTLSAGKLRGNLIRVSQVDLRDKLRLQPFMADYLVVADPVQLHLGGLGQDVIKFPAQALLERQNIGNAYTKLPYDFVLANGVHAYIYKKARTFTGQEVRELLDKFIQVYPEWRDELQHGLAFTFLSANVSLGDKWGEFDFINPSTLLAHPGETRPTQVDFKWPADRLVVHSINNACPDADGVVVSLIGPGGLTRSAHIPVLGSHSFDMRDFGQHEVRMIVDKGHNSHCDQVTIGLE</sequence>
<dbReference type="EMBL" id="SZPQ01000017">
    <property type="protein sequence ID" value="TKI05756.1"/>
    <property type="molecule type" value="Genomic_DNA"/>
</dbReference>
<keyword evidence="1" id="KW-0472">Membrane</keyword>
<evidence type="ECO:0000256" key="1">
    <source>
        <dbReference type="SAM" id="Phobius"/>
    </source>
</evidence>
<feature type="transmembrane region" description="Helical" evidence="1">
    <location>
        <begin position="181"/>
        <end position="199"/>
    </location>
</feature>
<feature type="transmembrane region" description="Helical" evidence="1">
    <location>
        <begin position="95"/>
        <end position="114"/>
    </location>
</feature>
<feature type="transmembrane region" description="Helical" evidence="1">
    <location>
        <begin position="259"/>
        <end position="277"/>
    </location>
</feature>